<dbReference type="SUPFAM" id="SSF53597">
    <property type="entry name" value="Dihydrofolate reductase-like"/>
    <property type="match status" value="1"/>
</dbReference>
<name>A0A506XNR8_9MICO</name>
<sequence>MSEIVVQEFMTLDGVIQGPGGDGEDEEGDFPYSGWQMDYDADHFASGDGAGGANGAEGTAGDEGDGLIAEWESRTGALLLGRKTYDIWARAWGVWSEDEPGLMGEFTRRYNRVTKFVASSTLIDPSWKNTVVVRDVASEVAELKQRTDIDGEIRVWGSADLIRSLGEHDLVDEYRLIVYPVVLGTGKKLFPEGFALSRFTVAETRPLTSGAVVNVYRRERD</sequence>
<evidence type="ECO:0000259" key="1">
    <source>
        <dbReference type="Pfam" id="PF01872"/>
    </source>
</evidence>
<dbReference type="PANTHER" id="PTHR38011:SF2">
    <property type="entry name" value="BIFUNCTIONAL DEAMINASE-REDUCTASE DOMAIN PROTEIN"/>
    <property type="match status" value="1"/>
</dbReference>
<evidence type="ECO:0000313" key="3">
    <source>
        <dbReference type="Proteomes" id="UP000316252"/>
    </source>
</evidence>
<dbReference type="InterPro" id="IPR002734">
    <property type="entry name" value="RibDG_C"/>
</dbReference>
<dbReference type="InterPro" id="IPR050765">
    <property type="entry name" value="Riboflavin_Biosynth_HTPR"/>
</dbReference>
<dbReference type="InterPro" id="IPR024072">
    <property type="entry name" value="DHFR-like_dom_sf"/>
</dbReference>
<comment type="caution">
    <text evidence="2">The sequence shown here is derived from an EMBL/GenBank/DDBJ whole genome shotgun (WGS) entry which is preliminary data.</text>
</comment>
<keyword evidence="3" id="KW-1185">Reference proteome</keyword>
<dbReference type="Gene3D" id="3.40.430.10">
    <property type="entry name" value="Dihydrofolate Reductase, subunit A"/>
    <property type="match status" value="1"/>
</dbReference>
<dbReference type="Pfam" id="PF01872">
    <property type="entry name" value="RibD_C"/>
    <property type="match status" value="1"/>
</dbReference>
<dbReference type="GO" id="GO:0008703">
    <property type="term" value="F:5-amino-6-(5-phosphoribosylamino)uracil reductase activity"/>
    <property type="evidence" value="ECO:0007669"/>
    <property type="project" value="InterPro"/>
</dbReference>
<proteinExistence type="predicted"/>
<evidence type="ECO:0000313" key="2">
    <source>
        <dbReference type="EMBL" id="TPW74261.1"/>
    </source>
</evidence>
<organism evidence="2 3">
    <name type="scientific">Schumannella soli</name>
    <dbReference type="NCBI Taxonomy" id="2590779"/>
    <lineage>
        <taxon>Bacteria</taxon>
        <taxon>Bacillati</taxon>
        <taxon>Actinomycetota</taxon>
        <taxon>Actinomycetes</taxon>
        <taxon>Micrococcales</taxon>
        <taxon>Microbacteriaceae</taxon>
        <taxon>Schumannella</taxon>
    </lineage>
</organism>
<dbReference type="OrthoDB" id="7342392at2"/>
<reference evidence="2 3" key="1">
    <citation type="submission" date="2019-06" db="EMBL/GenBank/DDBJ databases">
        <authorList>
            <person name="Li F."/>
        </authorList>
    </citation>
    <scope>NUCLEOTIDE SEQUENCE [LARGE SCALE GENOMIC DNA]</scope>
    <source>
        <strain evidence="2 3">10F1D-1</strain>
    </source>
</reference>
<dbReference type="RefSeq" id="WP_141164839.1">
    <property type="nucleotide sequence ID" value="NZ_VHQG01000005.1"/>
</dbReference>
<feature type="domain" description="Bacterial bifunctional deaminase-reductase C-terminal" evidence="1">
    <location>
        <begin position="4"/>
        <end position="212"/>
    </location>
</feature>
<protein>
    <recommendedName>
        <fullName evidence="1">Bacterial bifunctional deaminase-reductase C-terminal domain-containing protein</fullName>
    </recommendedName>
</protein>
<dbReference type="PANTHER" id="PTHR38011">
    <property type="entry name" value="DIHYDROFOLATE REDUCTASE FAMILY PROTEIN (AFU_ORTHOLOGUE AFUA_8G06820)"/>
    <property type="match status" value="1"/>
</dbReference>
<dbReference type="EMBL" id="VHQG01000005">
    <property type="protein sequence ID" value="TPW74261.1"/>
    <property type="molecule type" value="Genomic_DNA"/>
</dbReference>
<dbReference type="Proteomes" id="UP000316252">
    <property type="component" value="Unassembled WGS sequence"/>
</dbReference>
<dbReference type="AlphaFoldDB" id="A0A506XNR8"/>
<accession>A0A506XNR8</accession>
<dbReference type="GO" id="GO:0009231">
    <property type="term" value="P:riboflavin biosynthetic process"/>
    <property type="evidence" value="ECO:0007669"/>
    <property type="project" value="InterPro"/>
</dbReference>
<gene>
    <name evidence="2" type="ORF">FJ657_16735</name>
</gene>